<feature type="domain" description="Thioredoxin" evidence="3">
    <location>
        <begin position="1"/>
        <end position="105"/>
    </location>
</feature>
<dbReference type="InterPro" id="IPR036249">
    <property type="entry name" value="Thioredoxin-like_sf"/>
</dbReference>
<keyword evidence="1" id="KW-1015">Disulfide bond</keyword>
<keyword evidence="2" id="KW-0472">Membrane</keyword>
<keyword evidence="2" id="KW-1133">Transmembrane helix</keyword>
<dbReference type="SUPFAM" id="SSF52833">
    <property type="entry name" value="Thioredoxin-like"/>
    <property type="match status" value="1"/>
</dbReference>
<sequence length="148" mass="17045">MPVVEVISERSFKDYLYRNNLTVVDFFATWCGPCKAIAPEFEKLSDEYKNVNFIKVDTDKLPTISAECNVRAMPTIQFYKNGKLVDEVIGAKIQEVKNKLLSLAGQRGVFVGRGRKIQDEKMHSLNENLYMCLGLLLFIIVFVYQNFY</sequence>
<proteinExistence type="predicted"/>
<dbReference type="PROSITE" id="PS00194">
    <property type="entry name" value="THIOREDOXIN_1"/>
    <property type="match status" value="1"/>
</dbReference>
<keyword evidence="2" id="KW-0812">Transmembrane</keyword>
<dbReference type="Gene3D" id="3.40.30.10">
    <property type="entry name" value="Glutaredoxin"/>
    <property type="match status" value="1"/>
</dbReference>
<dbReference type="NCBIfam" id="TIGR01068">
    <property type="entry name" value="thioredoxin"/>
    <property type="match status" value="1"/>
</dbReference>
<dbReference type="InterPro" id="IPR013766">
    <property type="entry name" value="Thioredoxin_domain"/>
</dbReference>
<evidence type="ECO:0000313" key="4">
    <source>
        <dbReference type="EMBL" id="RKP20616.1"/>
    </source>
</evidence>
<dbReference type="EMBL" id="ML005039">
    <property type="protein sequence ID" value="RKP20616.1"/>
    <property type="molecule type" value="Genomic_DNA"/>
</dbReference>
<evidence type="ECO:0000256" key="1">
    <source>
        <dbReference type="ARBA" id="ARBA00023157"/>
    </source>
</evidence>
<dbReference type="GO" id="GO:0015035">
    <property type="term" value="F:protein-disulfide reductase activity"/>
    <property type="evidence" value="ECO:0007669"/>
    <property type="project" value="InterPro"/>
</dbReference>
<evidence type="ECO:0000313" key="5">
    <source>
        <dbReference type="Proteomes" id="UP000281549"/>
    </source>
</evidence>
<dbReference type="InterPro" id="IPR005746">
    <property type="entry name" value="Thioredoxin"/>
</dbReference>
<gene>
    <name evidence="4" type="ORF">ROZALSC1DRAFT_12481</name>
</gene>
<dbReference type="PRINTS" id="PR00421">
    <property type="entry name" value="THIOREDOXIN"/>
</dbReference>
<reference evidence="5" key="1">
    <citation type="journal article" date="2018" name="Nat. Microbiol.">
        <title>Leveraging single-cell genomics to expand the fungal tree of life.</title>
        <authorList>
            <person name="Ahrendt S.R."/>
            <person name="Quandt C.A."/>
            <person name="Ciobanu D."/>
            <person name="Clum A."/>
            <person name="Salamov A."/>
            <person name="Andreopoulos B."/>
            <person name="Cheng J.F."/>
            <person name="Woyke T."/>
            <person name="Pelin A."/>
            <person name="Henrissat B."/>
            <person name="Reynolds N.K."/>
            <person name="Benny G.L."/>
            <person name="Smith M.E."/>
            <person name="James T.Y."/>
            <person name="Grigoriev I.V."/>
        </authorList>
    </citation>
    <scope>NUCLEOTIDE SEQUENCE [LARGE SCALE GENOMIC DNA]</scope>
    <source>
        <strain evidence="5">CSF55</strain>
    </source>
</reference>
<accession>A0A4P9YLS6</accession>
<dbReference type="AlphaFoldDB" id="A0A4P9YLS6"/>
<dbReference type="InterPro" id="IPR017937">
    <property type="entry name" value="Thioredoxin_CS"/>
</dbReference>
<organism evidence="4 5">
    <name type="scientific">Rozella allomycis (strain CSF55)</name>
    <dbReference type="NCBI Taxonomy" id="988480"/>
    <lineage>
        <taxon>Eukaryota</taxon>
        <taxon>Fungi</taxon>
        <taxon>Fungi incertae sedis</taxon>
        <taxon>Cryptomycota</taxon>
        <taxon>Cryptomycota incertae sedis</taxon>
        <taxon>Rozella</taxon>
    </lineage>
</organism>
<dbReference type="Pfam" id="PF00085">
    <property type="entry name" value="Thioredoxin"/>
    <property type="match status" value="1"/>
</dbReference>
<dbReference type="PANTHER" id="PTHR46115">
    <property type="entry name" value="THIOREDOXIN-LIKE PROTEIN 1"/>
    <property type="match status" value="1"/>
</dbReference>
<dbReference type="Proteomes" id="UP000281549">
    <property type="component" value="Unassembled WGS sequence"/>
</dbReference>
<protein>
    <submittedName>
        <fullName evidence="4">Thioredoxin-domain-containing protein</fullName>
    </submittedName>
</protein>
<evidence type="ECO:0000256" key="2">
    <source>
        <dbReference type="SAM" id="Phobius"/>
    </source>
</evidence>
<feature type="transmembrane region" description="Helical" evidence="2">
    <location>
        <begin position="129"/>
        <end position="147"/>
    </location>
</feature>
<evidence type="ECO:0000259" key="3">
    <source>
        <dbReference type="PROSITE" id="PS51352"/>
    </source>
</evidence>
<name>A0A4P9YLS6_ROZAC</name>
<dbReference type="PROSITE" id="PS51352">
    <property type="entry name" value="THIOREDOXIN_2"/>
    <property type="match status" value="1"/>
</dbReference>
<dbReference type="FunFam" id="3.40.30.10:FF:000245">
    <property type="entry name" value="Thioredoxin"/>
    <property type="match status" value="1"/>
</dbReference>
<dbReference type="CDD" id="cd02947">
    <property type="entry name" value="TRX_family"/>
    <property type="match status" value="1"/>
</dbReference>